<dbReference type="Pfam" id="PF00248">
    <property type="entry name" value="Aldo_ket_red"/>
    <property type="match status" value="1"/>
</dbReference>
<keyword evidence="4" id="KW-1185">Reference proteome</keyword>
<gene>
    <name evidence="3" type="ORF">GCM10010862_53740</name>
</gene>
<sequence length="335" mass="35912">MSAATTMEIWNGRTVPRIGIGTWAAGGGVIWAGSNEATVYGDVDDERSKSAITLAYDLGCRVFDTAAAYGAGNAELLLGEALAGKDDAVIISKCGYYGDPTTRRMAPEDASPAGIRHCVEQSRKRLKRDRIDLMLLHINEYPIDKAGAAFDTLGHLRNEGKIGAFGWSTDHPERLAAFVGRRGFVAVENDYNIFDRADEVMAIAEREKLVSLSRLPLAMGLLTGKYSGGRKVGADDVRATEQPWMKFFKGGAANPDFTRRLEAVRDLLTTGGRTLAQGALGWILAKSPAALPLPGFTRPDQVRDNLGALEKGPLPAAVMAEIDAVLMPASAHANP</sequence>
<reference evidence="4" key="1">
    <citation type="journal article" date="2019" name="Int. J. Syst. Evol. Microbiol.">
        <title>The Global Catalogue of Microorganisms (GCM) 10K type strain sequencing project: providing services to taxonomists for standard genome sequencing and annotation.</title>
        <authorList>
            <consortium name="The Broad Institute Genomics Platform"/>
            <consortium name="The Broad Institute Genome Sequencing Center for Infectious Disease"/>
            <person name="Wu L."/>
            <person name="Ma J."/>
        </authorList>
    </citation>
    <scope>NUCLEOTIDE SEQUENCE [LARGE SCALE GENOMIC DNA]</scope>
    <source>
        <strain evidence="4">NBRC 112416</strain>
    </source>
</reference>
<organism evidence="3 4">
    <name type="scientific">Devosia nitrariae</name>
    <dbReference type="NCBI Taxonomy" id="2071872"/>
    <lineage>
        <taxon>Bacteria</taxon>
        <taxon>Pseudomonadati</taxon>
        <taxon>Pseudomonadota</taxon>
        <taxon>Alphaproteobacteria</taxon>
        <taxon>Hyphomicrobiales</taxon>
        <taxon>Devosiaceae</taxon>
        <taxon>Devosia</taxon>
    </lineage>
</organism>
<evidence type="ECO:0000313" key="3">
    <source>
        <dbReference type="EMBL" id="GLQ58115.1"/>
    </source>
</evidence>
<name>A0ABQ5WDA4_9HYPH</name>
<evidence type="ECO:0000259" key="2">
    <source>
        <dbReference type="Pfam" id="PF00248"/>
    </source>
</evidence>
<dbReference type="Proteomes" id="UP001156691">
    <property type="component" value="Unassembled WGS sequence"/>
</dbReference>
<dbReference type="InterPro" id="IPR023210">
    <property type="entry name" value="NADP_OxRdtase_dom"/>
</dbReference>
<keyword evidence="1" id="KW-0560">Oxidoreductase</keyword>
<dbReference type="Gene3D" id="3.20.20.100">
    <property type="entry name" value="NADP-dependent oxidoreductase domain"/>
    <property type="match status" value="1"/>
</dbReference>
<evidence type="ECO:0000313" key="4">
    <source>
        <dbReference type="Proteomes" id="UP001156691"/>
    </source>
</evidence>
<dbReference type="InterPro" id="IPR036812">
    <property type="entry name" value="NAD(P)_OxRdtase_dom_sf"/>
</dbReference>
<protein>
    <submittedName>
        <fullName evidence="3">Aldo/keto reductase</fullName>
    </submittedName>
</protein>
<dbReference type="EMBL" id="BSNS01000034">
    <property type="protein sequence ID" value="GLQ58115.1"/>
    <property type="molecule type" value="Genomic_DNA"/>
</dbReference>
<dbReference type="PANTHER" id="PTHR43364:SF4">
    <property type="entry name" value="NAD(P)-LINKED OXIDOREDUCTASE SUPERFAMILY PROTEIN"/>
    <property type="match status" value="1"/>
</dbReference>
<dbReference type="PANTHER" id="PTHR43364">
    <property type="entry name" value="NADH-SPECIFIC METHYLGLYOXAL REDUCTASE-RELATED"/>
    <property type="match status" value="1"/>
</dbReference>
<dbReference type="RefSeq" id="WP_284343513.1">
    <property type="nucleotide sequence ID" value="NZ_BSNS01000034.1"/>
</dbReference>
<accession>A0ABQ5WDA4</accession>
<dbReference type="SUPFAM" id="SSF51430">
    <property type="entry name" value="NAD(P)-linked oxidoreductase"/>
    <property type="match status" value="1"/>
</dbReference>
<dbReference type="InterPro" id="IPR050523">
    <property type="entry name" value="AKR_Detox_Biosynth"/>
</dbReference>
<comment type="caution">
    <text evidence="3">The sequence shown here is derived from an EMBL/GenBank/DDBJ whole genome shotgun (WGS) entry which is preliminary data.</text>
</comment>
<proteinExistence type="predicted"/>
<evidence type="ECO:0000256" key="1">
    <source>
        <dbReference type="ARBA" id="ARBA00023002"/>
    </source>
</evidence>
<feature type="domain" description="NADP-dependent oxidoreductase" evidence="2">
    <location>
        <begin position="17"/>
        <end position="325"/>
    </location>
</feature>
<dbReference type="CDD" id="cd19086">
    <property type="entry name" value="AKR_AKR11C1"/>
    <property type="match status" value="1"/>
</dbReference>